<evidence type="ECO:0000256" key="1">
    <source>
        <dbReference type="SAM" id="MobiDB-lite"/>
    </source>
</evidence>
<dbReference type="EMBL" id="JBHTAX010000001">
    <property type="protein sequence ID" value="MFC7190086.1"/>
    <property type="molecule type" value="Genomic_DNA"/>
</dbReference>
<evidence type="ECO:0000313" key="3">
    <source>
        <dbReference type="Proteomes" id="UP001596417"/>
    </source>
</evidence>
<protein>
    <submittedName>
        <fullName evidence="2">Uncharacterized protein</fullName>
    </submittedName>
</protein>
<dbReference type="AlphaFoldDB" id="A0ABD5YLI6"/>
<accession>A0ABD5YLI6</accession>
<proteinExistence type="predicted"/>
<dbReference type="RefSeq" id="WP_390207504.1">
    <property type="nucleotide sequence ID" value="NZ_JBHSZC010000001.1"/>
</dbReference>
<evidence type="ECO:0000313" key="2">
    <source>
        <dbReference type="EMBL" id="MFC7190086.1"/>
    </source>
</evidence>
<reference evidence="2 3" key="1">
    <citation type="journal article" date="2019" name="Int. J. Syst. Evol. Microbiol.">
        <title>The Global Catalogue of Microorganisms (GCM) 10K type strain sequencing project: providing services to taxonomists for standard genome sequencing and annotation.</title>
        <authorList>
            <consortium name="The Broad Institute Genomics Platform"/>
            <consortium name="The Broad Institute Genome Sequencing Center for Infectious Disease"/>
            <person name="Wu L."/>
            <person name="Ma J."/>
        </authorList>
    </citation>
    <scope>NUCLEOTIDE SEQUENCE [LARGE SCALE GENOMIC DNA]</scope>
    <source>
        <strain evidence="2 3">RDMS1</strain>
    </source>
</reference>
<organism evidence="2 3">
    <name type="scientific">Halocatena marina</name>
    <dbReference type="NCBI Taxonomy" id="2934937"/>
    <lineage>
        <taxon>Archaea</taxon>
        <taxon>Methanobacteriati</taxon>
        <taxon>Methanobacteriota</taxon>
        <taxon>Stenosarchaea group</taxon>
        <taxon>Halobacteria</taxon>
        <taxon>Halobacteriales</taxon>
        <taxon>Natronomonadaceae</taxon>
        <taxon>Halocatena</taxon>
    </lineage>
</organism>
<keyword evidence="3" id="KW-1185">Reference proteome</keyword>
<dbReference type="Proteomes" id="UP001596417">
    <property type="component" value="Unassembled WGS sequence"/>
</dbReference>
<sequence length="69" mass="7541">MLTDRRATVLCENCNNCVVPQSTSAPEMCRTPSDLERRGAFQRTGACDRTSRTDDESRDASPDDTDGSA</sequence>
<gene>
    <name evidence="2" type="ORF">ACFQL7_09615</name>
</gene>
<feature type="compositionally biased region" description="Basic and acidic residues" evidence="1">
    <location>
        <begin position="49"/>
        <end position="61"/>
    </location>
</feature>
<comment type="caution">
    <text evidence="2">The sequence shown here is derived from an EMBL/GenBank/DDBJ whole genome shotgun (WGS) entry which is preliminary data.</text>
</comment>
<feature type="region of interest" description="Disordered" evidence="1">
    <location>
        <begin position="23"/>
        <end position="69"/>
    </location>
</feature>
<name>A0ABD5YLI6_9EURY</name>